<accession>Q5Z9Y3</accession>
<evidence type="ECO:0000313" key="3">
    <source>
        <dbReference type="Proteomes" id="UP000000763"/>
    </source>
</evidence>
<dbReference type="EMBL" id="AP003572">
    <property type="protein sequence ID" value="BAD61627.1"/>
    <property type="molecule type" value="Genomic_DNA"/>
</dbReference>
<evidence type="ECO:0000313" key="2">
    <source>
        <dbReference type="EMBL" id="BAD61627.1"/>
    </source>
</evidence>
<dbReference type="AlphaFoldDB" id="Q5Z9Y3"/>
<evidence type="ECO:0000313" key="1">
    <source>
        <dbReference type="EMBL" id="BAD61553.1"/>
    </source>
</evidence>
<dbReference type="Proteomes" id="UP000000763">
    <property type="component" value="Chromosome 6"/>
</dbReference>
<organism evidence="2 3">
    <name type="scientific">Oryza sativa subsp. japonica</name>
    <name type="common">Rice</name>
    <dbReference type="NCBI Taxonomy" id="39947"/>
    <lineage>
        <taxon>Eukaryota</taxon>
        <taxon>Viridiplantae</taxon>
        <taxon>Streptophyta</taxon>
        <taxon>Embryophyta</taxon>
        <taxon>Tracheophyta</taxon>
        <taxon>Spermatophyta</taxon>
        <taxon>Magnoliopsida</taxon>
        <taxon>Liliopsida</taxon>
        <taxon>Poales</taxon>
        <taxon>Poaceae</taxon>
        <taxon>BOP clade</taxon>
        <taxon>Oryzoideae</taxon>
        <taxon>Oryzeae</taxon>
        <taxon>Oryzinae</taxon>
        <taxon>Oryza</taxon>
        <taxon>Oryza sativa</taxon>
    </lineage>
</organism>
<proteinExistence type="predicted"/>
<reference evidence="1" key="1">
    <citation type="submission" date="2001-04" db="EMBL/GenBank/DDBJ databases">
        <title>Oryza sativa nipponbare(GA3) genomic DNA, chromosome 6, PAC clone:P0428A03.</title>
        <authorList>
            <person name="Sasaki T."/>
            <person name="Matsumoto T."/>
            <person name="Yamamoto K."/>
        </authorList>
    </citation>
    <scope>NUCLEOTIDE SEQUENCE</scope>
</reference>
<reference evidence="2" key="2">
    <citation type="submission" date="2001-05" db="EMBL/GenBank/DDBJ databases">
        <title>Oryza sativa nipponbare(GA3) genomic DNA, chromosome 6, PAC clone:P0459H02.</title>
        <authorList>
            <person name="Sasaki T."/>
            <person name="Matsumoto T."/>
            <person name="Yamamoto K."/>
        </authorList>
    </citation>
    <scope>NUCLEOTIDE SEQUENCE</scope>
</reference>
<dbReference type="EMBL" id="AP003506">
    <property type="protein sequence ID" value="BAD61553.1"/>
    <property type="molecule type" value="Genomic_DNA"/>
</dbReference>
<sequence length="202" mass="22363">MREVADQKHDRATVWGALKRWRFEQGAVMEWDMAACCDDSCSIINMTCENNGSSNIVINMNMLPEIIASNNIFNTAEMTSTNPENTLDPEAMVLVLSPSLSLSLPSPLLPMLSSNAAAPGTGQHVAKGCRCRGSNVESIHAKNVLPKNLIAYLPMQLLRWMVFQGHARPKYPCVQIPCTGAEFRSPAHLEYPYGQLLRTRES</sequence>
<name>Q5Z9Y3_ORYSJ</name>
<gene>
    <name evidence="1" type="ORF">P0428A03.32</name>
    <name evidence="2" type="ORF">P0459H02.9</name>
</gene>
<reference evidence="3" key="3">
    <citation type="journal article" date="2005" name="Nature">
        <title>The map-based sequence of the rice genome.</title>
        <authorList>
            <consortium name="International rice genome sequencing project (IRGSP)"/>
            <person name="Matsumoto T."/>
            <person name="Wu J."/>
            <person name="Kanamori H."/>
            <person name="Katayose Y."/>
            <person name="Fujisawa M."/>
            <person name="Namiki N."/>
            <person name="Mizuno H."/>
            <person name="Yamamoto K."/>
            <person name="Antonio B.A."/>
            <person name="Baba T."/>
            <person name="Sakata K."/>
            <person name="Nagamura Y."/>
            <person name="Aoki H."/>
            <person name="Arikawa K."/>
            <person name="Arita K."/>
            <person name="Bito T."/>
            <person name="Chiden Y."/>
            <person name="Fujitsuka N."/>
            <person name="Fukunaka R."/>
            <person name="Hamada M."/>
            <person name="Harada C."/>
            <person name="Hayashi A."/>
            <person name="Hijishita S."/>
            <person name="Honda M."/>
            <person name="Hosokawa S."/>
            <person name="Ichikawa Y."/>
            <person name="Idonuma A."/>
            <person name="Iijima M."/>
            <person name="Ikeda M."/>
            <person name="Ikeno M."/>
            <person name="Ito K."/>
            <person name="Ito S."/>
            <person name="Ito T."/>
            <person name="Ito Y."/>
            <person name="Ito Y."/>
            <person name="Iwabuchi A."/>
            <person name="Kamiya K."/>
            <person name="Karasawa W."/>
            <person name="Kurita K."/>
            <person name="Katagiri S."/>
            <person name="Kikuta A."/>
            <person name="Kobayashi H."/>
            <person name="Kobayashi N."/>
            <person name="Machita K."/>
            <person name="Maehara T."/>
            <person name="Masukawa M."/>
            <person name="Mizubayashi T."/>
            <person name="Mukai Y."/>
            <person name="Nagasaki H."/>
            <person name="Nagata Y."/>
            <person name="Naito S."/>
            <person name="Nakashima M."/>
            <person name="Nakama Y."/>
            <person name="Nakamichi Y."/>
            <person name="Nakamura M."/>
            <person name="Meguro A."/>
            <person name="Negishi M."/>
            <person name="Ohta I."/>
            <person name="Ohta T."/>
            <person name="Okamoto M."/>
            <person name="Ono N."/>
            <person name="Saji S."/>
            <person name="Sakaguchi M."/>
            <person name="Sakai K."/>
            <person name="Shibata M."/>
            <person name="Shimokawa T."/>
            <person name="Song J."/>
            <person name="Takazaki Y."/>
            <person name="Terasawa K."/>
            <person name="Tsugane M."/>
            <person name="Tsuji K."/>
            <person name="Ueda S."/>
            <person name="Waki K."/>
            <person name="Yamagata H."/>
            <person name="Yamamoto M."/>
            <person name="Yamamoto S."/>
            <person name="Yamane H."/>
            <person name="Yoshiki S."/>
            <person name="Yoshihara R."/>
            <person name="Yukawa K."/>
            <person name="Zhong H."/>
            <person name="Yano M."/>
            <person name="Yuan Q."/>
            <person name="Ouyang S."/>
            <person name="Liu J."/>
            <person name="Jones K.M."/>
            <person name="Gansberger K."/>
            <person name="Moffat K."/>
            <person name="Hill J."/>
            <person name="Bera J."/>
            <person name="Fadrosh D."/>
            <person name="Jin S."/>
            <person name="Johri S."/>
            <person name="Kim M."/>
            <person name="Overton L."/>
            <person name="Reardon M."/>
            <person name="Tsitrin T."/>
            <person name="Vuong H."/>
            <person name="Weaver B."/>
            <person name="Ciecko A."/>
            <person name="Tallon L."/>
            <person name="Jackson J."/>
            <person name="Pai G."/>
            <person name="Aken S.V."/>
            <person name="Utterback T."/>
            <person name="Reidmuller S."/>
            <person name="Feldblyum T."/>
            <person name="Hsiao J."/>
            <person name="Zismann V."/>
            <person name="Iobst S."/>
            <person name="de Vazeille A.R."/>
            <person name="Buell C.R."/>
            <person name="Ying K."/>
            <person name="Li Y."/>
            <person name="Lu T."/>
            <person name="Huang Y."/>
            <person name="Zhao Q."/>
            <person name="Feng Q."/>
            <person name="Zhang L."/>
            <person name="Zhu J."/>
            <person name="Weng Q."/>
            <person name="Mu J."/>
            <person name="Lu Y."/>
            <person name="Fan D."/>
            <person name="Liu Y."/>
            <person name="Guan J."/>
            <person name="Zhang Y."/>
            <person name="Yu S."/>
            <person name="Liu X."/>
            <person name="Zhang Y."/>
            <person name="Hong G."/>
            <person name="Han B."/>
            <person name="Choisne N."/>
            <person name="Demange N."/>
            <person name="Orjeda G."/>
            <person name="Samain S."/>
            <person name="Cattolico L."/>
            <person name="Pelletier E."/>
            <person name="Couloux A."/>
            <person name="Segurens B."/>
            <person name="Wincker P."/>
            <person name="D'Hont A."/>
            <person name="Scarpelli C."/>
            <person name="Weissenbach J."/>
            <person name="Salanoubat M."/>
            <person name="Quetier F."/>
            <person name="Yu Y."/>
            <person name="Kim H.R."/>
            <person name="Rambo T."/>
            <person name="Currie J."/>
            <person name="Collura K."/>
            <person name="Luo M."/>
            <person name="Yang T."/>
            <person name="Ammiraju J.S.S."/>
            <person name="Engler F."/>
            <person name="Soderlund C."/>
            <person name="Wing R.A."/>
            <person name="Palmer L.E."/>
            <person name="de la Bastide M."/>
            <person name="Spiegel L."/>
            <person name="Nascimento L."/>
            <person name="Zutavern T."/>
            <person name="O'Shaughnessy A."/>
            <person name="Dike S."/>
            <person name="Dedhia N."/>
            <person name="Preston R."/>
            <person name="Balija V."/>
            <person name="McCombie W.R."/>
            <person name="Chow T."/>
            <person name="Chen H."/>
            <person name="Chung M."/>
            <person name="Chen C."/>
            <person name="Shaw J."/>
            <person name="Wu H."/>
            <person name="Hsiao K."/>
            <person name="Chao Y."/>
            <person name="Chu M."/>
            <person name="Cheng C."/>
            <person name="Hour A."/>
            <person name="Lee P."/>
            <person name="Lin S."/>
            <person name="Lin Y."/>
            <person name="Liou J."/>
            <person name="Liu S."/>
            <person name="Hsing Y."/>
            <person name="Raghuvanshi S."/>
            <person name="Mohanty A."/>
            <person name="Bharti A.K."/>
            <person name="Gaur A."/>
            <person name="Gupta V."/>
            <person name="Kumar D."/>
            <person name="Ravi V."/>
            <person name="Vij S."/>
            <person name="Kapur A."/>
            <person name="Khurana P."/>
            <person name="Khurana P."/>
            <person name="Khurana J.P."/>
            <person name="Tyagi A.K."/>
            <person name="Gaikwad K."/>
            <person name="Singh A."/>
            <person name="Dalal V."/>
            <person name="Srivastava S."/>
            <person name="Dixit A."/>
            <person name="Pal A.K."/>
            <person name="Ghazi I.A."/>
            <person name="Yadav M."/>
            <person name="Pandit A."/>
            <person name="Bhargava A."/>
            <person name="Sureshbabu K."/>
            <person name="Batra K."/>
            <person name="Sharma T.R."/>
            <person name="Mohapatra T."/>
            <person name="Singh N.K."/>
            <person name="Messing J."/>
            <person name="Nelson A.B."/>
            <person name="Fuks G."/>
            <person name="Kavchok S."/>
            <person name="Keizer G."/>
            <person name="Linton E."/>
            <person name="Llaca V."/>
            <person name="Song R."/>
            <person name="Tanyolac B."/>
            <person name="Young S."/>
            <person name="Ho-Il K."/>
            <person name="Hahn J.H."/>
            <person name="Sangsakoo G."/>
            <person name="Vanavichit A."/>
            <person name="de Mattos Luiz.A.T."/>
            <person name="Zimmer P.D."/>
            <person name="Malone G."/>
            <person name="Dellagostin O."/>
            <person name="de Oliveira A.C."/>
            <person name="Bevan M."/>
            <person name="Bancroft I."/>
            <person name="Minx P."/>
            <person name="Cordum H."/>
            <person name="Wilson R."/>
            <person name="Cheng Z."/>
            <person name="Jin W."/>
            <person name="Jiang J."/>
            <person name="Leong S.A."/>
            <person name="Iwama H."/>
            <person name="Gojobori T."/>
            <person name="Itoh T."/>
            <person name="Niimura Y."/>
            <person name="Fujii Y."/>
            <person name="Habara T."/>
            <person name="Sakai H."/>
            <person name="Sato Y."/>
            <person name="Wilson G."/>
            <person name="Kumar K."/>
            <person name="McCouch S."/>
            <person name="Juretic N."/>
            <person name="Hoen D."/>
            <person name="Wright S."/>
            <person name="Bruskiewich R."/>
            <person name="Bureau T."/>
            <person name="Miyao A."/>
            <person name="Hirochika H."/>
            <person name="Nishikawa T."/>
            <person name="Kadowaki K."/>
            <person name="Sugiura M."/>
            <person name="Burr B."/>
            <person name="Sasaki T."/>
        </authorList>
    </citation>
    <scope>NUCLEOTIDE SEQUENCE [LARGE SCALE GENOMIC DNA]</scope>
    <source>
        <strain evidence="3">cv. Nipponbare</strain>
    </source>
</reference>
<reference evidence="3" key="4">
    <citation type="journal article" date="2008" name="Nucleic Acids Res.">
        <title>The rice annotation project database (RAP-DB): 2008 update.</title>
        <authorList>
            <consortium name="The rice annotation project (RAP)"/>
        </authorList>
    </citation>
    <scope>GENOME REANNOTATION</scope>
    <source>
        <strain evidence="3">cv. Nipponbare</strain>
    </source>
</reference>
<protein>
    <submittedName>
        <fullName evidence="2">Uncharacterized protein</fullName>
    </submittedName>
</protein>